<keyword evidence="1" id="KW-1185">Reference proteome</keyword>
<sequence>MNYTEWTIDKNCTICHVGANCIRPVKFKYPLLCVSDKIPIKNFNKFIENPPPPPEELLHIVYVGINKLRTYRGRVARRQHVNHVRANYGVTPPPSISMVTLPRSRY</sequence>
<dbReference type="Proteomes" id="UP000095281">
    <property type="component" value="Unplaced"/>
</dbReference>
<organism evidence="1 2">
    <name type="scientific">Meloidogyne hapla</name>
    <name type="common">Root-knot nematode worm</name>
    <dbReference type="NCBI Taxonomy" id="6305"/>
    <lineage>
        <taxon>Eukaryota</taxon>
        <taxon>Metazoa</taxon>
        <taxon>Ecdysozoa</taxon>
        <taxon>Nematoda</taxon>
        <taxon>Chromadorea</taxon>
        <taxon>Rhabditida</taxon>
        <taxon>Tylenchina</taxon>
        <taxon>Tylenchomorpha</taxon>
        <taxon>Tylenchoidea</taxon>
        <taxon>Meloidogynidae</taxon>
        <taxon>Meloidogyninae</taxon>
        <taxon>Meloidogyne</taxon>
    </lineage>
</organism>
<reference evidence="2" key="1">
    <citation type="submission" date="2016-11" db="UniProtKB">
        <authorList>
            <consortium name="WormBaseParasite"/>
        </authorList>
    </citation>
    <scope>IDENTIFICATION</scope>
</reference>
<evidence type="ECO:0000313" key="1">
    <source>
        <dbReference type="Proteomes" id="UP000095281"/>
    </source>
</evidence>
<protein>
    <submittedName>
        <fullName evidence="2">Integrase_SAM-like_N domain-containing protein</fullName>
    </submittedName>
</protein>
<dbReference type="AlphaFoldDB" id="A0A1I8BP16"/>
<name>A0A1I8BP16_MELHA</name>
<accession>A0A1I8BP16</accession>
<dbReference type="WBParaSite" id="MhA1_Contig393.frz3.gene5">
    <property type="protein sequence ID" value="MhA1_Contig393.frz3.gene5"/>
    <property type="gene ID" value="MhA1_Contig393.frz3.gene5"/>
</dbReference>
<proteinExistence type="predicted"/>
<evidence type="ECO:0000313" key="2">
    <source>
        <dbReference type="WBParaSite" id="MhA1_Contig393.frz3.gene5"/>
    </source>
</evidence>